<evidence type="ECO:0000256" key="4">
    <source>
        <dbReference type="ARBA" id="ARBA00022475"/>
    </source>
</evidence>
<keyword evidence="3" id="KW-0813">Transport</keyword>
<keyword evidence="6 8" id="KW-1133">Transmembrane helix</keyword>
<dbReference type="PANTHER" id="PTHR36838">
    <property type="entry name" value="AUXIN EFFLUX CARRIER FAMILY PROTEIN"/>
    <property type="match status" value="1"/>
</dbReference>
<comment type="caution">
    <text evidence="9">The sequence shown here is derived from an EMBL/GenBank/DDBJ whole genome shotgun (WGS) entry which is preliminary data.</text>
</comment>
<dbReference type="EMBL" id="WIXJ01000014">
    <property type="protein sequence ID" value="MQY52662.1"/>
    <property type="molecule type" value="Genomic_DNA"/>
</dbReference>
<proteinExistence type="inferred from homology"/>
<evidence type="ECO:0000256" key="8">
    <source>
        <dbReference type="SAM" id="Phobius"/>
    </source>
</evidence>
<evidence type="ECO:0000313" key="10">
    <source>
        <dbReference type="Proteomes" id="UP000480275"/>
    </source>
</evidence>
<keyword evidence="4" id="KW-1003">Cell membrane</keyword>
<evidence type="ECO:0000256" key="3">
    <source>
        <dbReference type="ARBA" id="ARBA00022448"/>
    </source>
</evidence>
<sequence>MTTALLLVPDFSLILLGALIRRRMSLGDDFWVGLEKLVYFILFPALLVNAIMRTPLDLAAALPLLTVAFLTLGAGMLLALLPRYVGALQGLAFASVFQCGFRFNSYIALAVAGMLYGQAGIAAMGLVVGAAVPLANFAAVAMLARHGEAGLWREVARNPLIWATAGGFVLNLAGFVPPAPLQVFLGRLADASIALGLLTVGAALRWRGQSGVLGTSVYLLAIKLLVLPLAALGLAHACGLSGLYLEIVVLFAALPTASSAYILAMRMGGDGASVAWLISASTLLSMFTLPLWASWLAG</sequence>
<comment type="similarity">
    <text evidence="2">Belongs to the auxin efflux carrier (TC 2.A.69) family.</text>
</comment>
<evidence type="ECO:0000313" key="9">
    <source>
        <dbReference type="EMBL" id="MQY52662.1"/>
    </source>
</evidence>
<feature type="transmembrane region" description="Helical" evidence="8">
    <location>
        <begin position="155"/>
        <end position="176"/>
    </location>
</feature>
<dbReference type="OrthoDB" id="9805563at2"/>
<evidence type="ECO:0000256" key="5">
    <source>
        <dbReference type="ARBA" id="ARBA00022692"/>
    </source>
</evidence>
<feature type="transmembrane region" description="Helical" evidence="8">
    <location>
        <begin position="218"/>
        <end position="237"/>
    </location>
</feature>
<evidence type="ECO:0000256" key="6">
    <source>
        <dbReference type="ARBA" id="ARBA00022989"/>
    </source>
</evidence>
<feature type="transmembrane region" description="Helical" evidence="8">
    <location>
        <begin position="275"/>
        <end position="295"/>
    </location>
</feature>
<keyword evidence="5 8" id="KW-0812">Transmembrane</keyword>
<gene>
    <name evidence="9" type="ORF">GHK24_12865</name>
</gene>
<dbReference type="InterPro" id="IPR038770">
    <property type="entry name" value="Na+/solute_symporter_sf"/>
</dbReference>
<evidence type="ECO:0000256" key="7">
    <source>
        <dbReference type="ARBA" id="ARBA00023136"/>
    </source>
</evidence>
<feature type="transmembrane region" description="Helical" evidence="8">
    <location>
        <begin position="36"/>
        <end position="52"/>
    </location>
</feature>
<evidence type="ECO:0000256" key="1">
    <source>
        <dbReference type="ARBA" id="ARBA00004651"/>
    </source>
</evidence>
<dbReference type="GO" id="GO:0005886">
    <property type="term" value="C:plasma membrane"/>
    <property type="evidence" value="ECO:0007669"/>
    <property type="project" value="UniProtKB-SubCell"/>
</dbReference>
<reference evidence="9 10" key="1">
    <citation type="submission" date="2019-10" db="EMBL/GenBank/DDBJ databases">
        <title>Whole-genome sequence of the purple nonsulfur photosynthetic bacterium Rhodocyclus tenuis.</title>
        <authorList>
            <person name="Kyndt J.A."/>
            <person name="Meyer T.E."/>
        </authorList>
    </citation>
    <scope>NUCLEOTIDE SEQUENCE [LARGE SCALE GENOMIC DNA]</scope>
    <source>
        <strain evidence="9 10">DSM 110</strain>
    </source>
</reference>
<organism evidence="9 10">
    <name type="scientific">Rhodocyclus tenuis</name>
    <name type="common">Rhodospirillum tenue</name>
    <dbReference type="NCBI Taxonomy" id="1066"/>
    <lineage>
        <taxon>Bacteria</taxon>
        <taxon>Pseudomonadati</taxon>
        <taxon>Pseudomonadota</taxon>
        <taxon>Betaproteobacteria</taxon>
        <taxon>Rhodocyclales</taxon>
        <taxon>Rhodocyclaceae</taxon>
        <taxon>Rhodocyclus</taxon>
    </lineage>
</organism>
<accession>A0A6L5K0L8</accession>
<dbReference type="Pfam" id="PF03547">
    <property type="entry name" value="Mem_trans"/>
    <property type="match status" value="1"/>
</dbReference>
<keyword evidence="7 8" id="KW-0472">Membrane</keyword>
<feature type="transmembrane region" description="Helical" evidence="8">
    <location>
        <begin position="58"/>
        <end position="81"/>
    </location>
</feature>
<comment type="subcellular location">
    <subcellularLocation>
        <location evidence="1">Cell membrane</location>
        <topology evidence="1">Multi-pass membrane protein</topology>
    </subcellularLocation>
</comment>
<dbReference type="Gene3D" id="1.20.1530.20">
    <property type="match status" value="1"/>
</dbReference>
<feature type="transmembrane region" description="Helical" evidence="8">
    <location>
        <begin position="188"/>
        <end position="206"/>
    </location>
</feature>
<name>A0A6L5K0L8_RHOTE</name>
<feature type="transmembrane region" description="Helical" evidence="8">
    <location>
        <begin position="243"/>
        <end position="263"/>
    </location>
</feature>
<evidence type="ECO:0000256" key="2">
    <source>
        <dbReference type="ARBA" id="ARBA00010145"/>
    </source>
</evidence>
<feature type="transmembrane region" description="Helical" evidence="8">
    <location>
        <begin position="121"/>
        <end position="143"/>
    </location>
</feature>
<feature type="transmembrane region" description="Helical" evidence="8">
    <location>
        <begin position="93"/>
        <end position="115"/>
    </location>
</feature>
<dbReference type="Proteomes" id="UP000480275">
    <property type="component" value="Unassembled WGS sequence"/>
</dbReference>
<dbReference type="GO" id="GO:0055085">
    <property type="term" value="P:transmembrane transport"/>
    <property type="evidence" value="ECO:0007669"/>
    <property type="project" value="InterPro"/>
</dbReference>
<dbReference type="AlphaFoldDB" id="A0A6L5K0L8"/>
<protein>
    <submittedName>
        <fullName evidence="9">AEC family transporter</fullName>
    </submittedName>
</protein>
<dbReference type="InterPro" id="IPR004776">
    <property type="entry name" value="Mem_transp_PIN-like"/>
</dbReference>
<dbReference type="PANTHER" id="PTHR36838:SF4">
    <property type="entry name" value="AUXIN EFFLUX CARRIER FAMILY PROTEIN"/>
    <property type="match status" value="1"/>
</dbReference>